<sequence>MVETCLRIDETGDRAAVARPFLRAMVWQEEDDDDRIQGLVNTLRDDGSTSVVKERAARQIAEYCDDWDEENKTRVRRSGGIDALLRLADRIEIFEPSLEKFVALALWRLSRIPEKNRTAILNGGGVEPLVRLVDVGRSDDAREGATAALVNLMGFRTQEICALVIDVGGLTPLVRLAQEATTDGAKIAAAMALKLIAEHENFKNCVRDAGGIGALCSLVMSEDATARIREEAAWALSYLVQKNAENKRALGAVKGVFSALLSIVEANNNENAQTVIANSGVTILCRVLKGRRKSDTAAAVSTAGEDEDFQDDNNDSLKAAAAAALIPLAENNEPVKVAIYNQGVVPCFSRLLNASDDKIKELATVMLCILTGVRARDGEPSSKPTLCRSSSLS</sequence>
<comment type="caution">
    <text evidence="2">The sequence shown here is derived from an EMBL/GenBank/DDBJ whole genome shotgun (WGS) entry which is preliminary data.</text>
</comment>
<dbReference type="Gene3D" id="1.25.10.10">
    <property type="entry name" value="Leucine-rich Repeat Variant"/>
    <property type="match status" value="2"/>
</dbReference>
<feature type="repeat" description="ARM" evidence="1">
    <location>
        <begin position="210"/>
        <end position="247"/>
    </location>
</feature>
<dbReference type="AlphaFoldDB" id="A0AAD7UH23"/>
<gene>
    <name evidence="2" type="ORF">CTAYLR_000279</name>
</gene>
<dbReference type="PROSITE" id="PS50176">
    <property type="entry name" value="ARM_REPEAT"/>
    <property type="match status" value="1"/>
</dbReference>
<dbReference type="PANTHER" id="PTHR46241:SF1">
    <property type="entry name" value="OUTER DYNEIN ARM-DOCKING COMPLEX SUBUNIT 2"/>
    <property type="match status" value="1"/>
</dbReference>
<keyword evidence="3" id="KW-1185">Reference proteome</keyword>
<evidence type="ECO:0000313" key="3">
    <source>
        <dbReference type="Proteomes" id="UP001230188"/>
    </source>
</evidence>
<dbReference type="Proteomes" id="UP001230188">
    <property type="component" value="Unassembled WGS sequence"/>
</dbReference>
<organism evidence="2 3">
    <name type="scientific">Chrysophaeum taylorii</name>
    <dbReference type="NCBI Taxonomy" id="2483200"/>
    <lineage>
        <taxon>Eukaryota</taxon>
        <taxon>Sar</taxon>
        <taxon>Stramenopiles</taxon>
        <taxon>Ochrophyta</taxon>
        <taxon>Pelagophyceae</taxon>
        <taxon>Pelagomonadales</taxon>
        <taxon>Pelagomonadaceae</taxon>
        <taxon>Chrysophaeum</taxon>
    </lineage>
</organism>
<dbReference type="Pfam" id="PF00514">
    <property type="entry name" value="Arm"/>
    <property type="match status" value="1"/>
</dbReference>
<dbReference type="SUPFAM" id="SSF48371">
    <property type="entry name" value="ARM repeat"/>
    <property type="match status" value="1"/>
</dbReference>
<protein>
    <submittedName>
        <fullName evidence="2">Uncharacterized protein</fullName>
    </submittedName>
</protein>
<dbReference type="EMBL" id="JAQMWT010000344">
    <property type="protein sequence ID" value="KAJ8603839.1"/>
    <property type="molecule type" value="Genomic_DNA"/>
</dbReference>
<dbReference type="SMART" id="SM00185">
    <property type="entry name" value="ARM"/>
    <property type="match status" value="6"/>
</dbReference>
<evidence type="ECO:0000256" key="1">
    <source>
        <dbReference type="PROSITE-ProRule" id="PRU00259"/>
    </source>
</evidence>
<dbReference type="InterPro" id="IPR016024">
    <property type="entry name" value="ARM-type_fold"/>
</dbReference>
<dbReference type="InterPro" id="IPR000225">
    <property type="entry name" value="Armadillo"/>
</dbReference>
<reference evidence="2" key="1">
    <citation type="submission" date="2023-01" db="EMBL/GenBank/DDBJ databases">
        <title>Metagenome sequencing of chrysophaentin producing Chrysophaeum taylorii.</title>
        <authorList>
            <person name="Davison J."/>
            <person name="Bewley C."/>
        </authorList>
    </citation>
    <scope>NUCLEOTIDE SEQUENCE</scope>
    <source>
        <strain evidence="2">NIES-1699</strain>
    </source>
</reference>
<evidence type="ECO:0000313" key="2">
    <source>
        <dbReference type="EMBL" id="KAJ8603839.1"/>
    </source>
</evidence>
<dbReference type="PANTHER" id="PTHR46241">
    <property type="entry name" value="ARMADILLO REPEAT-CONTAINING PROTEIN 4 ARMC4"/>
    <property type="match status" value="1"/>
</dbReference>
<name>A0AAD7UH23_9STRA</name>
<proteinExistence type="predicted"/>
<accession>A0AAD7UH23</accession>
<dbReference type="InterPro" id="IPR011989">
    <property type="entry name" value="ARM-like"/>
</dbReference>